<dbReference type="AlphaFoldDB" id="A0AAU9IXE9"/>
<proteinExistence type="predicted"/>
<accession>A0AAU9IXE9</accession>
<gene>
    <name evidence="1" type="ORF">BSTOLATCC_MIC18986</name>
</gene>
<protein>
    <submittedName>
        <fullName evidence="1">Uncharacterized protein</fullName>
    </submittedName>
</protein>
<evidence type="ECO:0000313" key="2">
    <source>
        <dbReference type="Proteomes" id="UP001162131"/>
    </source>
</evidence>
<keyword evidence="2" id="KW-1185">Reference proteome</keyword>
<name>A0AAU9IXE9_9CILI</name>
<dbReference type="Proteomes" id="UP001162131">
    <property type="component" value="Unassembled WGS sequence"/>
</dbReference>
<comment type="caution">
    <text evidence="1">The sequence shown here is derived from an EMBL/GenBank/DDBJ whole genome shotgun (WGS) entry which is preliminary data.</text>
</comment>
<organism evidence="1 2">
    <name type="scientific">Blepharisma stoltei</name>
    <dbReference type="NCBI Taxonomy" id="1481888"/>
    <lineage>
        <taxon>Eukaryota</taxon>
        <taxon>Sar</taxon>
        <taxon>Alveolata</taxon>
        <taxon>Ciliophora</taxon>
        <taxon>Postciliodesmatophora</taxon>
        <taxon>Heterotrichea</taxon>
        <taxon>Heterotrichida</taxon>
        <taxon>Blepharismidae</taxon>
        <taxon>Blepharisma</taxon>
    </lineage>
</organism>
<sequence>MLNTDPVSRITIKQIMEHPWYKAHIPLHLKYTEAVVDQNQILDCIGSVQANRSKKEIFEEVLEKCLEYPEFEGLCKNKVELKERILKKKQDPFTVTYAILLDSTLKVKRKVLIKSLRQARRQLLVLISTSPLASPVSPLHEIAKTLLYMHIEYVSSFL</sequence>
<evidence type="ECO:0000313" key="1">
    <source>
        <dbReference type="EMBL" id="CAG9317744.1"/>
    </source>
</evidence>
<reference evidence="1" key="1">
    <citation type="submission" date="2021-09" db="EMBL/GenBank/DDBJ databases">
        <authorList>
            <consortium name="AG Swart"/>
            <person name="Singh M."/>
            <person name="Singh A."/>
            <person name="Seah K."/>
            <person name="Emmerich C."/>
        </authorList>
    </citation>
    <scope>NUCLEOTIDE SEQUENCE</scope>
    <source>
        <strain evidence="1">ATCC30299</strain>
    </source>
</reference>
<dbReference type="EMBL" id="CAJZBQ010000018">
    <property type="protein sequence ID" value="CAG9317744.1"/>
    <property type="molecule type" value="Genomic_DNA"/>
</dbReference>